<dbReference type="SUPFAM" id="SSF48371">
    <property type="entry name" value="ARM repeat"/>
    <property type="match status" value="1"/>
</dbReference>
<dbReference type="EMBL" id="JALJOQ010000048">
    <property type="protein sequence ID" value="KAK9804672.1"/>
    <property type="molecule type" value="Genomic_DNA"/>
</dbReference>
<evidence type="ECO:0000313" key="1">
    <source>
        <dbReference type="EMBL" id="KAK9804672.1"/>
    </source>
</evidence>
<dbReference type="InterPro" id="IPR016024">
    <property type="entry name" value="ARM-type_fold"/>
</dbReference>
<accession>A0AAW1P9D4</accession>
<dbReference type="AlphaFoldDB" id="A0AAW1P9D4"/>
<evidence type="ECO:0008006" key="3">
    <source>
        <dbReference type="Google" id="ProtNLM"/>
    </source>
</evidence>
<gene>
    <name evidence="1" type="ORF">WJX73_008321</name>
</gene>
<name>A0AAW1P9D4_9CHLO</name>
<reference evidence="1 2" key="1">
    <citation type="journal article" date="2024" name="Nat. Commun.">
        <title>Phylogenomics reveals the evolutionary origins of lichenization in chlorophyte algae.</title>
        <authorList>
            <person name="Puginier C."/>
            <person name="Libourel C."/>
            <person name="Otte J."/>
            <person name="Skaloud P."/>
            <person name="Haon M."/>
            <person name="Grisel S."/>
            <person name="Petersen M."/>
            <person name="Berrin J.G."/>
            <person name="Delaux P.M."/>
            <person name="Dal Grande F."/>
            <person name="Keller J."/>
        </authorList>
    </citation>
    <scope>NUCLEOTIDE SEQUENCE [LARGE SCALE GENOMIC DNA]</scope>
    <source>
        <strain evidence="1 2">SAG 2036</strain>
    </source>
</reference>
<proteinExistence type="predicted"/>
<sequence length="154" mass="16803">MRSAEARLELYRSLTSQSNDVSQSKEALRILADHSIDQAQLLTDLSADLASSASELKQAAAKALGLVITQDPCVTAFIGKFQGQWTAALLNALKQTPDKEVSLTLLWALSRNHLTPAAIIPHLPSLLQLLIVRKSRRADQAARQMARNRAIHAS</sequence>
<evidence type="ECO:0000313" key="2">
    <source>
        <dbReference type="Proteomes" id="UP001465755"/>
    </source>
</evidence>
<dbReference type="Proteomes" id="UP001465755">
    <property type="component" value="Unassembled WGS sequence"/>
</dbReference>
<protein>
    <recommendedName>
        <fullName evidence="3">HEAT repeat domain-containing protein</fullName>
    </recommendedName>
</protein>
<organism evidence="1 2">
    <name type="scientific">Symbiochloris irregularis</name>
    <dbReference type="NCBI Taxonomy" id="706552"/>
    <lineage>
        <taxon>Eukaryota</taxon>
        <taxon>Viridiplantae</taxon>
        <taxon>Chlorophyta</taxon>
        <taxon>core chlorophytes</taxon>
        <taxon>Trebouxiophyceae</taxon>
        <taxon>Trebouxiales</taxon>
        <taxon>Trebouxiaceae</taxon>
        <taxon>Symbiochloris</taxon>
    </lineage>
</organism>
<keyword evidence="2" id="KW-1185">Reference proteome</keyword>
<comment type="caution">
    <text evidence="1">The sequence shown here is derived from an EMBL/GenBank/DDBJ whole genome shotgun (WGS) entry which is preliminary data.</text>
</comment>